<evidence type="ECO:0000313" key="1">
    <source>
        <dbReference type="EMBL" id="WNR44738.1"/>
    </source>
</evidence>
<keyword evidence="2" id="KW-1185">Reference proteome</keyword>
<protein>
    <submittedName>
        <fullName evidence="1">Uncharacterized protein</fullName>
    </submittedName>
</protein>
<evidence type="ECO:0000313" key="2">
    <source>
        <dbReference type="Proteomes" id="UP001304650"/>
    </source>
</evidence>
<dbReference type="AlphaFoldDB" id="A0AA96LPA8"/>
<name>A0AA96LPA8_9BACL</name>
<accession>A0AA96LPA8</accession>
<reference evidence="1" key="1">
    <citation type="submission" date="2022-02" db="EMBL/GenBank/DDBJ databases">
        <title>Paenibacillus sp. MBLB1832 Whole Genome Shotgun Sequencing.</title>
        <authorList>
            <person name="Hwang C.Y."/>
            <person name="Cho E.-S."/>
            <person name="Seo M.-J."/>
        </authorList>
    </citation>
    <scope>NUCLEOTIDE SEQUENCE</scope>
    <source>
        <strain evidence="1">MBLB1832</strain>
    </source>
</reference>
<dbReference type="RefSeq" id="WP_314800586.1">
    <property type="nucleotide sequence ID" value="NZ_CP130319.1"/>
</dbReference>
<proteinExistence type="predicted"/>
<dbReference type="KEGG" id="proo:MJB10_00800"/>
<dbReference type="Proteomes" id="UP001304650">
    <property type="component" value="Chromosome"/>
</dbReference>
<dbReference type="EMBL" id="CP130319">
    <property type="protein sequence ID" value="WNR44738.1"/>
    <property type="molecule type" value="Genomic_DNA"/>
</dbReference>
<organism evidence="1 2">
    <name type="scientific">Paenibacillus roseopurpureus</name>
    <dbReference type="NCBI Taxonomy" id="2918901"/>
    <lineage>
        <taxon>Bacteria</taxon>
        <taxon>Bacillati</taxon>
        <taxon>Bacillota</taxon>
        <taxon>Bacilli</taxon>
        <taxon>Bacillales</taxon>
        <taxon>Paenibacillaceae</taxon>
        <taxon>Paenibacillus</taxon>
    </lineage>
</organism>
<sequence>MYNAQDNQGNGQISGKELSYVTDTFKNEELLAKLCIQGAVNSQSQSLKNALTHLSQERMQNMSILINSLQQQSGMTH</sequence>
<gene>
    <name evidence="1" type="ORF">MJB10_00800</name>
</gene>